<proteinExistence type="predicted"/>
<evidence type="ECO:0000313" key="2">
    <source>
        <dbReference type="Proteomes" id="UP000559256"/>
    </source>
</evidence>
<gene>
    <name evidence="1" type="ORF">D9758_013796</name>
</gene>
<keyword evidence="2" id="KW-1185">Reference proteome</keyword>
<dbReference type="EMBL" id="JAACJM010000063">
    <property type="protein sequence ID" value="KAF5353587.1"/>
    <property type="molecule type" value="Genomic_DNA"/>
</dbReference>
<dbReference type="AlphaFoldDB" id="A0A8H5D7E6"/>
<organism evidence="1 2">
    <name type="scientific">Tetrapyrgos nigripes</name>
    <dbReference type="NCBI Taxonomy" id="182062"/>
    <lineage>
        <taxon>Eukaryota</taxon>
        <taxon>Fungi</taxon>
        <taxon>Dikarya</taxon>
        <taxon>Basidiomycota</taxon>
        <taxon>Agaricomycotina</taxon>
        <taxon>Agaricomycetes</taxon>
        <taxon>Agaricomycetidae</taxon>
        <taxon>Agaricales</taxon>
        <taxon>Marasmiineae</taxon>
        <taxon>Marasmiaceae</taxon>
        <taxon>Tetrapyrgos</taxon>
    </lineage>
</organism>
<name>A0A8H5D7E6_9AGAR</name>
<accession>A0A8H5D7E6</accession>
<evidence type="ECO:0000313" key="1">
    <source>
        <dbReference type="EMBL" id="KAF5353587.1"/>
    </source>
</evidence>
<reference evidence="1 2" key="1">
    <citation type="journal article" date="2020" name="ISME J.">
        <title>Uncovering the hidden diversity of litter-decomposition mechanisms in mushroom-forming fungi.</title>
        <authorList>
            <person name="Floudas D."/>
            <person name="Bentzer J."/>
            <person name="Ahren D."/>
            <person name="Johansson T."/>
            <person name="Persson P."/>
            <person name="Tunlid A."/>
        </authorList>
    </citation>
    <scope>NUCLEOTIDE SEQUENCE [LARGE SCALE GENOMIC DNA]</scope>
    <source>
        <strain evidence="1 2">CBS 291.85</strain>
    </source>
</reference>
<dbReference type="OrthoDB" id="2970804at2759"/>
<protein>
    <submittedName>
        <fullName evidence="1">Uncharacterized protein</fullName>
    </submittedName>
</protein>
<sequence>MSSTPNSITPCAKCSSVDHDFQACKTFSFAYDPSSTTDCQALVEYVPPFPAPTPTLSLSCHNKSDPVSILQEGFRNPFLRLLIWYLFREATLSKPLTDDQMMNVPDDEGGECIIKFTPEVAARILEELRLLAKMVVTAATGLGNPNNSSPPSIPRDVLELEWSDSPLRNVFPHLSLVLNPMDRTILDAHAKSRQGLQEQYAILQFVARQYARWIVDQVLRSIRKGYLSECNWGAIFGLTQDETLTLLTRRSLQELEIEKRRVEEKKAMSIRGRESRRKALGVDDEAARAGALILHPTESTMAKQGLLAPYDPTNPGWTTDVYSLSTEITEDEEDWEDVLKLVTEDFGSE</sequence>
<dbReference type="Proteomes" id="UP000559256">
    <property type="component" value="Unassembled WGS sequence"/>
</dbReference>
<comment type="caution">
    <text evidence="1">The sequence shown here is derived from an EMBL/GenBank/DDBJ whole genome shotgun (WGS) entry which is preliminary data.</text>
</comment>